<sequence>METILPAPPNASPCFIPWSIDVFEYIPNGAPLQWGKGILRYGEPFVSGTAESPLEHVQELSLDAKTSYLQALLIWGLLFKFLGHVVPRDSLIHVEDSHGRWLLAPREDVFNDFISRWKDHFVGLVDTALHTAHRGLTELLCSADLILDKFDVVDRPLPDEAEDSEGTNFAYTLLTIRLLINRLRLVLSSALRIITYNRTSRIWSGKRKTLREEEEIYQWMSPRVYRKLVLLRGPVPLSVRLLLHRFAINGWCPTRARYLAAACDYISVSYISRIVREHDDLADHSRCVSKGKCVAHDLSQEQERSYEVRHVNPDCSCTSITVQIEHLCRIIQGGRMPVVSVNLNDPNLDLQLHEADSTLRYAAISHVWSDGLGNPKSNALPHCQMTRIARLVSKADLISQAQASNAESLYNAVSIRRSPERAGRTFFWMDTLCIPVRAPPGQDAKHLRLRTIRHITPVFTAARQVIVLDSDLTLLAMKTPGHDRMSAQEIEDQAERLAGHVLGCKWLQRAWTLEEGALAARCYFVGAESALVNLGEAVSPLRLTPVLRRIRKRSLKVNAALDPLHRPTPFLIRLKHAWRPSIGEQSSTSSGKLPVKFMLRRPLNFERRRQGYGSGGFPTFTQVVEAWNNLLQRSASRPVDLLLIFAHLLEFDIGEVLRTPDHLCLFRMLLSLRAFPLDLMFIAQRVPRGDLAPKDAWIPSEIAGEPISNWTPVRLSPDDTYPDVETRSTELSRLYLKLADCEASTMVLMIAPKIPFATSTYLISLPGAPPQSKDLIVEHNRSDGTETVPVSTDNLEARRDSYEDCEPDACLLIIQLSHMISQHGCMGAGARYGIVQRNQRDFVVRFDTSFRVWTGKQWFFRHQTQFTEPAEHACPLPDQVDRIYFDHGNMTTIFRRFISAGYVIHCIERQR</sequence>
<reference evidence="3" key="1">
    <citation type="journal article" date="2020" name="Stud. Mycol.">
        <title>101 Dothideomycetes genomes: A test case for predicting lifestyles and emergence of pathogens.</title>
        <authorList>
            <person name="Haridas S."/>
            <person name="Albert R."/>
            <person name="Binder M."/>
            <person name="Bloem J."/>
            <person name="LaButti K."/>
            <person name="Salamov A."/>
            <person name="Andreopoulos B."/>
            <person name="Baker S."/>
            <person name="Barry K."/>
            <person name="Bills G."/>
            <person name="Bluhm B."/>
            <person name="Cannon C."/>
            <person name="Castanera R."/>
            <person name="Culley D."/>
            <person name="Daum C."/>
            <person name="Ezra D."/>
            <person name="Gonzalez J."/>
            <person name="Henrissat B."/>
            <person name="Kuo A."/>
            <person name="Liang C."/>
            <person name="Lipzen A."/>
            <person name="Lutzoni F."/>
            <person name="Magnuson J."/>
            <person name="Mondo S."/>
            <person name="Nolan M."/>
            <person name="Ohm R."/>
            <person name="Pangilinan J."/>
            <person name="Park H.-J."/>
            <person name="Ramirez L."/>
            <person name="Alfaro M."/>
            <person name="Sun H."/>
            <person name="Tritt A."/>
            <person name="Yoshinaga Y."/>
            <person name="Zwiers L.-H."/>
            <person name="Turgeon B."/>
            <person name="Goodwin S."/>
            <person name="Spatafora J."/>
            <person name="Crous P."/>
            <person name="Grigoriev I."/>
        </authorList>
    </citation>
    <scope>NUCLEOTIDE SEQUENCE [LARGE SCALE GENOMIC DNA]</scope>
    <source>
        <strain evidence="3">CECT 20119</strain>
    </source>
</reference>
<organism evidence="2 3">
    <name type="scientific">Elsinoe ampelina</name>
    <dbReference type="NCBI Taxonomy" id="302913"/>
    <lineage>
        <taxon>Eukaryota</taxon>
        <taxon>Fungi</taxon>
        <taxon>Dikarya</taxon>
        <taxon>Ascomycota</taxon>
        <taxon>Pezizomycotina</taxon>
        <taxon>Dothideomycetes</taxon>
        <taxon>Dothideomycetidae</taxon>
        <taxon>Myriangiales</taxon>
        <taxon>Elsinoaceae</taxon>
        <taxon>Elsinoe</taxon>
    </lineage>
</organism>
<evidence type="ECO:0000313" key="3">
    <source>
        <dbReference type="Proteomes" id="UP000799538"/>
    </source>
</evidence>
<keyword evidence="3" id="KW-1185">Reference proteome</keyword>
<dbReference type="InterPro" id="IPR010730">
    <property type="entry name" value="HET"/>
</dbReference>
<dbReference type="PANTHER" id="PTHR39596">
    <property type="match status" value="1"/>
</dbReference>
<dbReference type="Pfam" id="PF06985">
    <property type="entry name" value="HET"/>
    <property type="match status" value="1"/>
</dbReference>
<feature type="domain" description="Heterokaryon incompatibility" evidence="1">
    <location>
        <begin position="361"/>
        <end position="515"/>
    </location>
</feature>
<gene>
    <name evidence="2" type="ORF">BDZ85DRAFT_48500</name>
</gene>
<protein>
    <recommendedName>
        <fullName evidence="1">Heterokaryon incompatibility domain-containing protein</fullName>
    </recommendedName>
</protein>
<accession>A0A6A6GKV0</accession>
<dbReference type="OrthoDB" id="2426273at2759"/>
<dbReference type="Proteomes" id="UP000799538">
    <property type="component" value="Unassembled WGS sequence"/>
</dbReference>
<evidence type="ECO:0000313" key="2">
    <source>
        <dbReference type="EMBL" id="KAF2226301.1"/>
    </source>
</evidence>
<dbReference type="PANTHER" id="PTHR39596:SF2">
    <property type="entry name" value="HET DOMAIN PROTEIN (AFU_ORTHOLOGUE AFUA_1G17550)-RELATED"/>
    <property type="match status" value="1"/>
</dbReference>
<evidence type="ECO:0000259" key="1">
    <source>
        <dbReference type="Pfam" id="PF06985"/>
    </source>
</evidence>
<dbReference type="EMBL" id="ML992502">
    <property type="protein sequence ID" value="KAF2226301.1"/>
    <property type="molecule type" value="Genomic_DNA"/>
</dbReference>
<name>A0A6A6GKV0_9PEZI</name>
<proteinExistence type="predicted"/>
<dbReference type="AlphaFoldDB" id="A0A6A6GKV0"/>